<dbReference type="EMBL" id="QQWC01000005">
    <property type="protein sequence ID" value="REJ40135.1"/>
    <property type="molecule type" value="Genomic_DNA"/>
</dbReference>
<dbReference type="Proteomes" id="UP000256873">
    <property type="component" value="Unassembled WGS sequence"/>
</dbReference>
<evidence type="ECO:0008006" key="3">
    <source>
        <dbReference type="Google" id="ProtNLM"/>
    </source>
</evidence>
<protein>
    <recommendedName>
        <fullName evidence="3">DUF104 domain-containing protein</fullName>
    </recommendedName>
</protein>
<evidence type="ECO:0000313" key="1">
    <source>
        <dbReference type="EMBL" id="REJ40135.1"/>
    </source>
</evidence>
<evidence type="ECO:0000313" key="2">
    <source>
        <dbReference type="Proteomes" id="UP000256873"/>
    </source>
</evidence>
<proteinExistence type="predicted"/>
<sequence length="80" mass="9199">MKIQGIIKGNTIELLEDLSLPNGVKISLEIPDNLIQKKLLWEELETLIGVWKNQPELDDIFSEIDQERHADLGVEIKFDD</sequence>
<comment type="caution">
    <text evidence="1">The sequence shown here is derived from an EMBL/GenBank/DDBJ whole genome shotgun (WGS) entry which is preliminary data.</text>
</comment>
<reference evidence="1 2" key="1">
    <citation type="submission" date="2017-10" db="EMBL/GenBank/DDBJ databases">
        <title>A large-scale comparative metagenomic study reveals the eutrophication-driven functional interactions in six Microcystis-epibionts communities.</title>
        <authorList>
            <person name="Li Q."/>
            <person name="Lin F."/>
        </authorList>
    </citation>
    <scope>NUCLEOTIDE SEQUENCE [LARGE SCALE GENOMIC DNA]</scope>
    <source>
        <strain evidence="1">TF09</strain>
    </source>
</reference>
<organism evidence="1 2">
    <name type="scientific">Microcystis flos-aquae TF09</name>
    <dbReference type="NCBI Taxonomy" id="2060473"/>
    <lineage>
        <taxon>Bacteria</taxon>
        <taxon>Bacillati</taxon>
        <taxon>Cyanobacteriota</taxon>
        <taxon>Cyanophyceae</taxon>
        <taxon>Oscillatoriophycideae</taxon>
        <taxon>Chroococcales</taxon>
        <taxon>Microcystaceae</taxon>
        <taxon>Microcystis</taxon>
    </lineage>
</organism>
<name>A0A3E0KYB9_9CHRO</name>
<dbReference type="AlphaFoldDB" id="A0A3E0KYB9"/>
<gene>
    <name evidence="1" type="ORF">DWQ54_17445</name>
</gene>
<accession>A0A3E0KYB9</accession>